<keyword evidence="3" id="KW-1185">Reference proteome</keyword>
<organism evidence="2 3">
    <name type="scientific">Pedobacter metabolipauper</name>
    <dbReference type="NCBI Taxonomy" id="425513"/>
    <lineage>
        <taxon>Bacteria</taxon>
        <taxon>Pseudomonadati</taxon>
        <taxon>Bacteroidota</taxon>
        <taxon>Sphingobacteriia</taxon>
        <taxon>Sphingobacteriales</taxon>
        <taxon>Sphingobacteriaceae</taxon>
        <taxon>Pedobacter</taxon>
    </lineage>
</organism>
<name>A0A4R6SP35_9SPHI</name>
<feature type="transmembrane region" description="Helical" evidence="1">
    <location>
        <begin position="12"/>
        <end position="29"/>
    </location>
</feature>
<feature type="transmembrane region" description="Helical" evidence="1">
    <location>
        <begin position="74"/>
        <end position="94"/>
    </location>
</feature>
<evidence type="ECO:0000313" key="2">
    <source>
        <dbReference type="EMBL" id="TDQ06238.1"/>
    </source>
</evidence>
<evidence type="ECO:0000256" key="1">
    <source>
        <dbReference type="SAM" id="Phobius"/>
    </source>
</evidence>
<comment type="caution">
    <text evidence="2">The sequence shown here is derived from an EMBL/GenBank/DDBJ whole genome shotgun (WGS) entry which is preliminary data.</text>
</comment>
<sequence length="115" mass="13044">MKLLKPFLKRFFLVAVPILAVYLFAQMAAKENRRSEHPTDVGLGIAFLLVFIFIVMFVAFIADLIIRIRGKQVSLAWMDAGFLLLFSIPITYIGCLIASRDCFCKWVIDTIDLIG</sequence>
<keyword evidence="1" id="KW-0472">Membrane</keyword>
<feature type="transmembrane region" description="Helical" evidence="1">
    <location>
        <begin position="41"/>
        <end position="62"/>
    </location>
</feature>
<evidence type="ECO:0000313" key="3">
    <source>
        <dbReference type="Proteomes" id="UP000295620"/>
    </source>
</evidence>
<gene>
    <name evidence="2" type="ORF">ATK78_4619</name>
</gene>
<dbReference type="OrthoDB" id="1274967at2"/>
<dbReference type="Proteomes" id="UP000295620">
    <property type="component" value="Unassembled WGS sequence"/>
</dbReference>
<proteinExistence type="predicted"/>
<reference evidence="2 3" key="1">
    <citation type="submission" date="2019-03" db="EMBL/GenBank/DDBJ databases">
        <title>Genomic Encyclopedia of Archaeal and Bacterial Type Strains, Phase II (KMG-II): from individual species to whole genera.</title>
        <authorList>
            <person name="Goeker M."/>
        </authorList>
    </citation>
    <scope>NUCLEOTIDE SEQUENCE [LARGE SCALE GENOMIC DNA]</scope>
    <source>
        <strain evidence="2 3">DSM 19035</strain>
    </source>
</reference>
<keyword evidence="1" id="KW-1133">Transmembrane helix</keyword>
<keyword evidence="1" id="KW-0812">Transmembrane</keyword>
<dbReference type="AlphaFoldDB" id="A0A4R6SP35"/>
<dbReference type="RefSeq" id="WP_133578404.1">
    <property type="nucleotide sequence ID" value="NZ_SNYC01000010.1"/>
</dbReference>
<protein>
    <submittedName>
        <fullName evidence="2">Uncharacterized protein</fullName>
    </submittedName>
</protein>
<accession>A0A4R6SP35</accession>
<dbReference type="EMBL" id="SNYC01000010">
    <property type="protein sequence ID" value="TDQ06238.1"/>
    <property type="molecule type" value="Genomic_DNA"/>
</dbReference>